<evidence type="ECO:0000256" key="4">
    <source>
        <dbReference type="ARBA" id="ARBA00023136"/>
    </source>
</evidence>
<name>A0A8H5HMB3_9AGAR</name>
<evidence type="ECO:0000256" key="5">
    <source>
        <dbReference type="SAM" id="MobiDB-lite"/>
    </source>
</evidence>
<keyword evidence="3 6" id="KW-1133">Transmembrane helix</keyword>
<comment type="caution">
    <text evidence="8">The sequence shown here is derived from an EMBL/GenBank/DDBJ whole genome shotgun (WGS) entry which is preliminary data.</text>
</comment>
<feature type="region of interest" description="Disordered" evidence="5">
    <location>
        <begin position="293"/>
        <end position="315"/>
    </location>
</feature>
<evidence type="ECO:0000313" key="8">
    <source>
        <dbReference type="EMBL" id="KAF5385993.1"/>
    </source>
</evidence>
<evidence type="ECO:0000256" key="2">
    <source>
        <dbReference type="ARBA" id="ARBA00022692"/>
    </source>
</evidence>
<evidence type="ECO:0000313" key="9">
    <source>
        <dbReference type="Proteomes" id="UP000565441"/>
    </source>
</evidence>
<evidence type="ECO:0000259" key="7">
    <source>
        <dbReference type="Pfam" id="PF06398"/>
    </source>
</evidence>
<organism evidence="8 9">
    <name type="scientific">Tricholomella constricta</name>
    <dbReference type="NCBI Taxonomy" id="117010"/>
    <lineage>
        <taxon>Eukaryota</taxon>
        <taxon>Fungi</taxon>
        <taxon>Dikarya</taxon>
        <taxon>Basidiomycota</taxon>
        <taxon>Agaricomycotina</taxon>
        <taxon>Agaricomycetes</taxon>
        <taxon>Agaricomycetidae</taxon>
        <taxon>Agaricales</taxon>
        <taxon>Tricholomatineae</taxon>
        <taxon>Lyophyllaceae</taxon>
        <taxon>Tricholomella</taxon>
    </lineage>
</organism>
<feature type="compositionally biased region" description="Acidic residues" evidence="5">
    <location>
        <begin position="345"/>
        <end position="361"/>
    </location>
</feature>
<protein>
    <recommendedName>
        <fullName evidence="7">TECPR1-like DysF domain-containing protein</fullName>
    </recommendedName>
</protein>
<dbReference type="GO" id="GO:0007031">
    <property type="term" value="P:peroxisome organization"/>
    <property type="evidence" value="ECO:0007669"/>
    <property type="project" value="TreeGrafter"/>
</dbReference>
<feature type="transmembrane region" description="Helical" evidence="6">
    <location>
        <begin position="50"/>
        <end position="77"/>
    </location>
</feature>
<evidence type="ECO:0000256" key="3">
    <source>
        <dbReference type="ARBA" id="ARBA00022989"/>
    </source>
</evidence>
<dbReference type="AlphaFoldDB" id="A0A8H5HMB3"/>
<dbReference type="OrthoDB" id="5586090at2759"/>
<gene>
    <name evidence="8" type="ORF">D9615_002419</name>
</gene>
<dbReference type="PANTHER" id="PTHR31679:SF2">
    <property type="entry name" value="PEROXISOMAL MEMBRANE PROTEIN PEX30-RELATED"/>
    <property type="match status" value="1"/>
</dbReference>
<dbReference type="GO" id="GO:0012505">
    <property type="term" value="C:endomembrane system"/>
    <property type="evidence" value="ECO:0007669"/>
    <property type="project" value="UniProtKB-SubCell"/>
</dbReference>
<comment type="subcellular location">
    <subcellularLocation>
        <location evidence="1">Endomembrane system</location>
    </subcellularLocation>
</comment>
<evidence type="ECO:0000256" key="1">
    <source>
        <dbReference type="ARBA" id="ARBA00004308"/>
    </source>
</evidence>
<keyword evidence="4 6" id="KW-0472">Membrane</keyword>
<dbReference type="Proteomes" id="UP000565441">
    <property type="component" value="Unassembled WGS sequence"/>
</dbReference>
<feature type="domain" description="TECPR1-like DysF" evidence="7">
    <location>
        <begin position="114"/>
        <end position="393"/>
    </location>
</feature>
<sequence length="466" mass="51109">MPVIVDFVNAVPPPLTTALVRLAPLLAVVRNVLQLISWRTSWYDAWLALALWWAVCLLADFTLRYLLPAVLVVALCIPPRPRPLPTTEQSLQNTVADLNTIYSLLPSKRPVPPSATLLRIAALTYVPYLLITYFVPLHILVAVLGTVVITARAPFTHVIISTLLRSAWLRWSLRYLLSLITGHPLPPVILSHQPMPTTPTPVPSLRFLFTVYENQRWWMGLDWTAALLPGERPSWCSPLPSQQPVSPPNAFTLPAPTTVFLADGKGGRVKRTATWRWEEPEWKVVVHRDGGGLSRVERPIPEDNPTPAGASGTTGSRLLKAAGKMRESGLIGGGNGNLPLGEGESGLEEGYEDGEEDDITTDPDGWVYGDNKWEGASCKGGMGKYTRHRRWTRVAIVSETVEMVEEGPVGIERVEGSSEAHGPSEESPEAHGPSEESPEAHGPSEESPLRLRLRRALAKPSSHLSS</sequence>
<dbReference type="Pfam" id="PF06398">
    <property type="entry name" value="Pex24p"/>
    <property type="match status" value="1"/>
</dbReference>
<dbReference type="PANTHER" id="PTHR31679">
    <property type="entry name" value="PEROXISOMAL MEMBRANE PROTEIN PEX30-RELATED"/>
    <property type="match status" value="1"/>
</dbReference>
<dbReference type="InterPro" id="IPR052646">
    <property type="entry name" value="Peroxisomal_PEX28-32"/>
</dbReference>
<evidence type="ECO:0000256" key="6">
    <source>
        <dbReference type="SAM" id="Phobius"/>
    </source>
</evidence>
<dbReference type="GO" id="GO:0005778">
    <property type="term" value="C:peroxisomal membrane"/>
    <property type="evidence" value="ECO:0007669"/>
    <property type="project" value="UniProtKB-ARBA"/>
</dbReference>
<feature type="region of interest" description="Disordered" evidence="5">
    <location>
        <begin position="413"/>
        <end position="466"/>
    </location>
</feature>
<proteinExistence type="predicted"/>
<feature type="compositionally biased region" description="Basic and acidic residues" evidence="5">
    <location>
        <begin position="413"/>
        <end position="449"/>
    </location>
</feature>
<dbReference type="InterPro" id="IPR010482">
    <property type="entry name" value="TECPR1-like_DysF"/>
</dbReference>
<reference evidence="8 9" key="1">
    <citation type="journal article" date="2020" name="ISME J.">
        <title>Uncovering the hidden diversity of litter-decomposition mechanisms in mushroom-forming fungi.</title>
        <authorList>
            <person name="Floudas D."/>
            <person name="Bentzer J."/>
            <person name="Ahren D."/>
            <person name="Johansson T."/>
            <person name="Persson P."/>
            <person name="Tunlid A."/>
        </authorList>
    </citation>
    <scope>NUCLEOTIDE SEQUENCE [LARGE SCALE GENOMIC DNA]</scope>
    <source>
        <strain evidence="8 9">CBS 661.87</strain>
    </source>
</reference>
<keyword evidence="2 6" id="KW-0812">Transmembrane</keyword>
<accession>A0A8H5HMB3</accession>
<keyword evidence="9" id="KW-1185">Reference proteome</keyword>
<dbReference type="EMBL" id="JAACJP010000003">
    <property type="protein sequence ID" value="KAF5385993.1"/>
    <property type="molecule type" value="Genomic_DNA"/>
</dbReference>
<feature type="region of interest" description="Disordered" evidence="5">
    <location>
        <begin position="330"/>
        <end position="367"/>
    </location>
</feature>